<dbReference type="GO" id="GO:0005524">
    <property type="term" value="F:ATP binding"/>
    <property type="evidence" value="ECO:0007669"/>
    <property type="project" value="UniProtKB-KW"/>
</dbReference>
<evidence type="ECO:0000313" key="12">
    <source>
        <dbReference type="Proteomes" id="UP000176604"/>
    </source>
</evidence>
<dbReference type="GO" id="GO:0006436">
    <property type="term" value="P:tryptophanyl-tRNA aminoacylation"/>
    <property type="evidence" value="ECO:0007669"/>
    <property type="project" value="UniProtKB-UniRule"/>
</dbReference>
<dbReference type="PANTHER" id="PTHR43766:SF1">
    <property type="entry name" value="TRYPTOPHAN--TRNA LIGASE, MITOCHONDRIAL"/>
    <property type="match status" value="1"/>
</dbReference>
<dbReference type="PROSITE" id="PS00178">
    <property type="entry name" value="AA_TRNA_LIGASE_I"/>
    <property type="match status" value="1"/>
</dbReference>
<evidence type="ECO:0000256" key="4">
    <source>
        <dbReference type="ARBA" id="ARBA00022741"/>
    </source>
</evidence>
<evidence type="ECO:0000313" key="11">
    <source>
        <dbReference type="EMBL" id="OGL79162.1"/>
    </source>
</evidence>
<dbReference type="GO" id="GO:0005737">
    <property type="term" value="C:cytoplasm"/>
    <property type="evidence" value="ECO:0007669"/>
    <property type="project" value="UniProtKB-UniRule"/>
</dbReference>
<dbReference type="SUPFAM" id="SSF52374">
    <property type="entry name" value="Nucleotidylyl transferase"/>
    <property type="match status" value="1"/>
</dbReference>
<keyword evidence="3 10" id="KW-0436">Ligase</keyword>
<evidence type="ECO:0000256" key="5">
    <source>
        <dbReference type="ARBA" id="ARBA00022840"/>
    </source>
</evidence>
<dbReference type="NCBIfam" id="TIGR00233">
    <property type="entry name" value="trpS"/>
    <property type="match status" value="1"/>
</dbReference>
<dbReference type="Gene3D" id="1.10.240.10">
    <property type="entry name" value="Tyrosyl-Transfer RNA Synthetase"/>
    <property type="match status" value="1"/>
</dbReference>
<keyword evidence="6 10" id="KW-0648">Protein biosynthesis</keyword>
<evidence type="ECO:0000256" key="6">
    <source>
        <dbReference type="ARBA" id="ARBA00022917"/>
    </source>
</evidence>
<dbReference type="Gene3D" id="3.40.50.620">
    <property type="entry name" value="HUPs"/>
    <property type="match status" value="1"/>
</dbReference>
<dbReference type="CDD" id="cd00806">
    <property type="entry name" value="TrpRS_core"/>
    <property type="match status" value="1"/>
</dbReference>
<organism evidence="11 12">
    <name type="scientific">Candidatus Uhrbacteria bacterium RIFCSPHIGHO2_12_FULL_54_23</name>
    <dbReference type="NCBI Taxonomy" id="1802397"/>
    <lineage>
        <taxon>Bacteria</taxon>
        <taxon>Candidatus Uhriibacteriota</taxon>
    </lineage>
</organism>
<name>A0A1F7ULK2_9BACT</name>
<dbReference type="InterPro" id="IPR002305">
    <property type="entry name" value="aa-tRNA-synth_Ic"/>
</dbReference>
<dbReference type="InterPro" id="IPR001412">
    <property type="entry name" value="aa-tRNA-synth_I_CS"/>
</dbReference>
<evidence type="ECO:0000256" key="2">
    <source>
        <dbReference type="ARBA" id="ARBA00013161"/>
    </source>
</evidence>
<dbReference type="InterPro" id="IPR014729">
    <property type="entry name" value="Rossmann-like_a/b/a_fold"/>
</dbReference>
<gene>
    <name evidence="11" type="ORF">A3J43_03150</name>
</gene>
<dbReference type="Proteomes" id="UP000176604">
    <property type="component" value="Unassembled WGS sequence"/>
</dbReference>
<reference evidence="11 12" key="1">
    <citation type="journal article" date="2016" name="Nat. Commun.">
        <title>Thousands of microbial genomes shed light on interconnected biogeochemical processes in an aquifer system.</title>
        <authorList>
            <person name="Anantharaman K."/>
            <person name="Brown C.T."/>
            <person name="Hug L.A."/>
            <person name="Sharon I."/>
            <person name="Castelle C.J."/>
            <person name="Probst A.J."/>
            <person name="Thomas B.C."/>
            <person name="Singh A."/>
            <person name="Wilkins M.J."/>
            <person name="Karaoz U."/>
            <person name="Brodie E.L."/>
            <person name="Williams K.H."/>
            <person name="Hubbard S.S."/>
            <person name="Banfield J.F."/>
        </authorList>
    </citation>
    <scope>NUCLEOTIDE SEQUENCE [LARGE SCALE GENOMIC DNA]</scope>
</reference>
<proteinExistence type="inferred from homology"/>
<protein>
    <recommendedName>
        <fullName evidence="2 9">Tryptophan--tRNA ligase</fullName>
        <ecNumber evidence="2 9">6.1.1.2</ecNumber>
    </recommendedName>
</protein>
<evidence type="ECO:0000256" key="3">
    <source>
        <dbReference type="ARBA" id="ARBA00022598"/>
    </source>
</evidence>
<dbReference type="Pfam" id="PF00579">
    <property type="entry name" value="tRNA-synt_1b"/>
    <property type="match status" value="1"/>
</dbReference>
<dbReference type="STRING" id="1802397.A3J43_03150"/>
<dbReference type="AlphaFoldDB" id="A0A1F7ULK2"/>
<keyword evidence="4 10" id="KW-0547">Nucleotide-binding</keyword>
<sequence length="335" mass="37603">MSADKKRILTGDRPTGKLHLGHYAGSLANRVQLQHAYDTFIMVADVQALTDNFIHPEKVRNNVREVVMDNLAVGIDPKHVTLFIQSLIPEIAELTVFFSNLVTLSRLQRNPTVKNEIKEKGHLFRGGNVTYGFLGYPVSQAADILFCRAHLVPVGEDQRPMIEQTREIAEKFNSIYGEVFPLPEAKIPPLGRLAGLDGKKMSKSLNNAIYLADAPHVVREKIKHAKTDSGAEVTYDPEKKSALSNLMTYYTLATGQSYQAIEEEFKGITSYAVFKEKLADVLTAFLSPMQTRRSRYEKDPSLVDDILRAGTARAKQIAEETMALVRERMKIDYFS</sequence>
<evidence type="ECO:0000256" key="8">
    <source>
        <dbReference type="ARBA" id="ARBA00049929"/>
    </source>
</evidence>
<keyword evidence="5 10" id="KW-0067">ATP-binding</keyword>
<dbReference type="GO" id="GO:0004830">
    <property type="term" value="F:tryptophan-tRNA ligase activity"/>
    <property type="evidence" value="ECO:0007669"/>
    <property type="project" value="UniProtKB-UniRule"/>
</dbReference>
<evidence type="ECO:0000256" key="9">
    <source>
        <dbReference type="NCBIfam" id="TIGR00233"/>
    </source>
</evidence>
<comment type="similarity">
    <text evidence="1 10">Belongs to the class-I aminoacyl-tRNA synthetase family.</text>
</comment>
<dbReference type="PANTHER" id="PTHR43766">
    <property type="entry name" value="TRYPTOPHAN--TRNA LIGASE, MITOCHONDRIAL"/>
    <property type="match status" value="1"/>
</dbReference>
<evidence type="ECO:0000256" key="10">
    <source>
        <dbReference type="RuleBase" id="RU363036"/>
    </source>
</evidence>
<evidence type="ECO:0000256" key="1">
    <source>
        <dbReference type="ARBA" id="ARBA00005594"/>
    </source>
</evidence>
<accession>A0A1F7ULK2</accession>
<dbReference type="InterPro" id="IPR002306">
    <property type="entry name" value="Trp-tRNA-ligase"/>
</dbReference>
<dbReference type="EC" id="6.1.1.2" evidence="2 9"/>
<dbReference type="EMBL" id="MGEF01000016">
    <property type="protein sequence ID" value="OGL79162.1"/>
    <property type="molecule type" value="Genomic_DNA"/>
</dbReference>
<comment type="catalytic activity">
    <reaction evidence="8">
        <text>tRNA(Trp) + L-tryptophan + ATP = L-tryptophyl-tRNA(Trp) + AMP + diphosphate + H(+)</text>
        <dbReference type="Rhea" id="RHEA:24080"/>
        <dbReference type="Rhea" id="RHEA-COMP:9671"/>
        <dbReference type="Rhea" id="RHEA-COMP:9705"/>
        <dbReference type="ChEBI" id="CHEBI:15378"/>
        <dbReference type="ChEBI" id="CHEBI:30616"/>
        <dbReference type="ChEBI" id="CHEBI:33019"/>
        <dbReference type="ChEBI" id="CHEBI:57912"/>
        <dbReference type="ChEBI" id="CHEBI:78442"/>
        <dbReference type="ChEBI" id="CHEBI:78535"/>
        <dbReference type="ChEBI" id="CHEBI:456215"/>
        <dbReference type="EC" id="6.1.1.2"/>
    </reaction>
</comment>
<dbReference type="InterPro" id="IPR050203">
    <property type="entry name" value="Trp-tRNA_synthetase"/>
</dbReference>
<evidence type="ECO:0000256" key="7">
    <source>
        <dbReference type="ARBA" id="ARBA00023146"/>
    </source>
</evidence>
<keyword evidence="7 10" id="KW-0030">Aminoacyl-tRNA synthetase</keyword>
<dbReference type="PRINTS" id="PR01039">
    <property type="entry name" value="TRNASYNTHTRP"/>
</dbReference>
<dbReference type="FunFam" id="1.10.240.10:FF:000005">
    <property type="entry name" value="Tryptophan--tRNA ligase"/>
    <property type="match status" value="1"/>
</dbReference>
<comment type="caution">
    <text evidence="11">The sequence shown here is derived from an EMBL/GenBank/DDBJ whole genome shotgun (WGS) entry which is preliminary data.</text>
</comment>